<keyword evidence="3 5" id="KW-0863">Zinc-finger</keyword>
<keyword evidence="4" id="KW-0862">Zinc</keyword>
<evidence type="ECO:0000256" key="3">
    <source>
        <dbReference type="ARBA" id="ARBA00022771"/>
    </source>
</evidence>
<feature type="compositionally biased region" description="Polar residues" evidence="6">
    <location>
        <begin position="1"/>
        <end position="11"/>
    </location>
</feature>
<dbReference type="GO" id="GO:0006338">
    <property type="term" value="P:chromatin remodeling"/>
    <property type="evidence" value="ECO:0007669"/>
    <property type="project" value="UniProtKB-ARBA"/>
</dbReference>
<evidence type="ECO:0000259" key="8">
    <source>
        <dbReference type="PROSITE" id="PS50089"/>
    </source>
</evidence>
<dbReference type="EMBL" id="ML986767">
    <property type="protein sequence ID" value="KAF2258361.1"/>
    <property type="molecule type" value="Genomic_DNA"/>
</dbReference>
<sequence>MSTSHQDSFTNCRPHRTSPRTSVMTQPDMVPGPTSRKRKALANAACPHTMTLLRSTRSMATEQKQCPICFEEYFTTPTGGEQVIPVKMACKHVFCRSCIEGQRSLDIKCPHPWCESPYLIQPDCCDLCALWAKEHDEINLLVTVRAREMTLSIATALKQLSIEDIFFKLSHSVKAKLFRHVKQTLTRFEWQYHSGIDLAELLDPFLLAVDIRATRAYFGPDLSCPAPSPDCFPPRTHDPDDYPPGEEPWIAAFFRQWALDYESENGETKDGWGVWSKKEENGPEWSWEWPYKRIIGHRTEPDGTVSYLVKWVGKRFANEWLKRDQLGHERVWRKYDKAHGVTHTNGSKSRTKKRRVA</sequence>
<feature type="region of interest" description="Disordered" evidence="6">
    <location>
        <begin position="1"/>
        <end position="36"/>
    </location>
</feature>
<dbReference type="Gene3D" id="3.30.40.10">
    <property type="entry name" value="Zinc/RING finger domain, C3HC4 (zinc finger)"/>
    <property type="match status" value="1"/>
</dbReference>
<dbReference type="InterPro" id="IPR017907">
    <property type="entry name" value="Znf_RING_CS"/>
</dbReference>
<dbReference type="SUPFAM" id="SSF57850">
    <property type="entry name" value="RING/U-box"/>
    <property type="match status" value="1"/>
</dbReference>
<accession>A0A9P4JXK5</accession>
<dbReference type="PROSITE" id="PS50089">
    <property type="entry name" value="ZF_RING_2"/>
    <property type="match status" value="1"/>
</dbReference>
<dbReference type="AlphaFoldDB" id="A0A9P4JXK5"/>
<dbReference type="SUPFAM" id="SSF54160">
    <property type="entry name" value="Chromo domain-like"/>
    <property type="match status" value="1"/>
</dbReference>
<comment type="subunit">
    <text evidence="1">Component of the NuA4 histone acetyltransferase complex.</text>
</comment>
<reference evidence="10" key="1">
    <citation type="journal article" date="2020" name="Stud. Mycol.">
        <title>101 Dothideomycetes genomes: A test case for predicting lifestyles and emergence of pathogens.</title>
        <authorList>
            <person name="Haridas S."/>
            <person name="Albert R."/>
            <person name="Binder M."/>
            <person name="Bloem J."/>
            <person name="LaButti K."/>
            <person name="Salamov A."/>
            <person name="Andreopoulos B."/>
            <person name="Baker S."/>
            <person name="Barry K."/>
            <person name="Bills G."/>
            <person name="Bluhm B."/>
            <person name="Cannon C."/>
            <person name="Castanera R."/>
            <person name="Culley D."/>
            <person name="Daum C."/>
            <person name="Ezra D."/>
            <person name="Gonzalez J."/>
            <person name="Henrissat B."/>
            <person name="Kuo A."/>
            <person name="Liang C."/>
            <person name="Lipzen A."/>
            <person name="Lutzoni F."/>
            <person name="Magnuson J."/>
            <person name="Mondo S."/>
            <person name="Nolan M."/>
            <person name="Ohm R."/>
            <person name="Pangilinan J."/>
            <person name="Park H.-J."/>
            <person name="Ramirez L."/>
            <person name="Alfaro M."/>
            <person name="Sun H."/>
            <person name="Tritt A."/>
            <person name="Yoshinaga Y."/>
            <person name="Zwiers L.-H."/>
            <person name="Turgeon B."/>
            <person name="Goodwin S."/>
            <person name="Spatafora J."/>
            <person name="Crous P."/>
            <person name="Grigoriev I."/>
        </authorList>
    </citation>
    <scope>NUCLEOTIDE SEQUENCE [LARGE SCALE GENOMIC DNA]</scope>
    <source>
        <strain evidence="10">CBS 304.66</strain>
    </source>
</reference>
<dbReference type="InterPro" id="IPR016197">
    <property type="entry name" value="Chromo-like_dom_sf"/>
</dbReference>
<feature type="domain" description="Chromo" evidence="7">
    <location>
        <begin position="289"/>
        <end position="347"/>
    </location>
</feature>
<proteinExistence type="predicted"/>
<protein>
    <recommendedName>
        <fullName evidence="11">RING-type domain-containing protein</fullName>
    </recommendedName>
</protein>
<evidence type="ECO:0000259" key="7">
    <source>
        <dbReference type="PROSITE" id="PS50013"/>
    </source>
</evidence>
<keyword evidence="10" id="KW-1185">Reference proteome</keyword>
<dbReference type="Pfam" id="PF13445">
    <property type="entry name" value="zf-RING_UBOX"/>
    <property type="match status" value="1"/>
</dbReference>
<evidence type="ECO:0000256" key="4">
    <source>
        <dbReference type="ARBA" id="ARBA00022833"/>
    </source>
</evidence>
<dbReference type="PROSITE" id="PS50013">
    <property type="entry name" value="CHROMO_2"/>
    <property type="match status" value="1"/>
</dbReference>
<evidence type="ECO:0000313" key="10">
    <source>
        <dbReference type="Proteomes" id="UP000800093"/>
    </source>
</evidence>
<dbReference type="OrthoDB" id="6105938at2759"/>
<evidence type="ECO:0000256" key="2">
    <source>
        <dbReference type="ARBA" id="ARBA00022723"/>
    </source>
</evidence>
<gene>
    <name evidence="9" type="ORF">CC78DRAFT_537824</name>
</gene>
<evidence type="ECO:0000256" key="1">
    <source>
        <dbReference type="ARBA" id="ARBA00011353"/>
    </source>
</evidence>
<evidence type="ECO:0000256" key="5">
    <source>
        <dbReference type="PROSITE-ProRule" id="PRU00175"/>
    </source>
</evidence>
<dbReference type="Proteomes" id="UP000800093">
    <property type="component" value="Unassembled WGS sequence"/>
</dbReference>
<dbReference type="Gene3D" id="2.40.50.40">
    <property type="match status" value="1"/>
</dbReference>
<comment type="caution">
    <text evidence="9">The sequence shown here is derived from an EMBL/GenBank/DDBJ whole genome shotgun (WGS) entry which is preliminary data.</text>
</comment>
<evidence type="ECO:0000313" key="9">
    <source>
        <dbReference type="EMBL" id="KAF2258361.1"/>
    </source>
</evidence>
<evidence type="ECO:0008006" key="11">
    <source>
        <dbReference type="Google" id="ProtNLM"/>
    </source>
</evidence>
<dbReference type="InterPro" id="IPR027370">
    <property type="entry name" value="Znf-RING_euk"/>
</dbReference>
<dbReference type="PROSITE" id="PS00518">
    <property type="entry name" value="ZF_RING_1"/>
    <property type="match status" value="1"/>
</dbReference>
<organism evidence="9 10">
    <name type="scientific">Lojkania enalia</name>
    <dbReference type="NCBI Taxonomy" id="147567"/>
    <lineage>
        <taxon>Eukaryota</taxon>
        <taxon>Fungi</taxon>
        <taxon>Dikarya</taxon>
        <taxon>Ascomycota</taxon>
        <taxon>Pezizomycotina</taxon>
        <taxon>Dothideomycetes</taxon>
        <taxon>Pleosporomycetidae</taxon>
        <taxon>Pleosporales</taxon>
        <taxon>Pleosporales incertae sedis</taxon>
        <taxon>Lojkania</taxon>
    </lineage>
</organism>
<dbReference type="GO" id="GO:0008270">
    <property type="term" value="F:zinc ion binding"/>
    <property type="evidence" value="ECO:0007669"/>
    <property type="project" value="UniProtKB-KW"/>
</dbReference>
<keyword evidence="2" id="KW-0479">Metal-binding</keyword>
<dbReference type="InterPro" id="IPR001841">
    <property type="entry name" value="Znf_RING"/>
</dbReference>
<name>A0A9P4JXK5_9PLEO</name>
<feature type="domain" description="RING-type" evidence="8">
    <location>
        <begin position="66"/>
        <end position="110"/>
    </location>
</feature>
<dbReference type="InterPro" id="IPR013083">
    <property type="entry name" value="Znf_RING/FYVE/PHD"/>
</dbReference>
<dbReference type="InterPro" id="IPR000953">
    <property type="entry name" value="Chromo/chromo_shadow_dom"/>
</dbReference>
<evidence type="ECO:0000256" key="6">
    <source>
        <dbReference type="SAM" id="MobiDB-lite"/>
    </source>
</evidence>